<dbReference type="VEuPathDB" id="TriTrypDB:LtaPh_1012851"/>
<keyword evidence="3" id="KW-1185">Reference proteome</keyword>
<evidence type="ECO:0000313" key="3">
    <source>
        <dbReference type="Proteomes" id="UP000419144"/>
    </source>
</evidence>
<accession>A0A640KA09</accession>
<gene>
    <name evidence="2" type="ORF">LtaPh_1012851</name>
</gene>
<feature type="region of interest" description="Disordered" evidence="1">
    <location>
        <begin position="179"/>
        <end position="203"/>
    </location>
</feature>
<feature type="compositionally biased region" description="Basic residues" evidence="1">
    <location>
        <begin position="125"/>
        <end position="137"/>
    </location>
</feature>
<feature type="compositionally biased region" description="Gly residues" evidence="1">
    <location>
        <begin position="252"/>
        <end position="263"/>
    </location>
</feature>
<dbReference type="Proteomes" id="UP000419144">
    <property type="component" value="Unassembled WGS sequence"/>
</dbReference>
<organism evidence="2 3">
    <name type="scientific">Leishmania tarentolae</name>
    <name type="common">Sauroleishmania tarentolae</name>
    <dbReference type="NCBI Taxonomy" id="5689"/>
    <lineage>
        <taxon>Eukaryota</taxon>
        <taxon>Discoba</taxon>
        <taxon>Euglenozoa</taxon>
        <taxon>Kinetoplastea</taxon>
        <taxon>Metakinetoplastina</taxon>
        <taxon>Trypanosomatida</taxon>
        <taxon>Trypanosomatidae</taxon>
        <taxon>Leishmaniinae</taxon>
        <taxon>Leishmania</taxon>
        <taxon>lizard Leishmania</taxon>
    </lineage>
</organism>
<feature type="region of interest" description="Disordered" evidence="1">
    <location>
        <begin position="237"/>
        <end position="263"/>
    </location>
</feature>
<proteinExistence type="predicted"/>
<evidence type="ECO:0000256" key="1">
    <source>
        <dbReference type="SAM" id="MobiDB-lite"/>
    </source>
</evidence>
<dbReference type="EMBL" id="BLBS01000012">
    <property type="protein sequence ID" value="GET86556.1"/>
    <property type="molecule type" value="Genomic_DNA"/>
</dbReference>
<protein>
    <submittedName>
        <fullName evidence="2">FK506-binding protein 1-like protein</fullName>
    </submittedName>
</protein>
<comment type="caution">
    <text evidence="2">The sequence shown here is derived from an EMBL/GenBank/DDBJ whole genome shotgun (WGS) entry which is preliminary data.</text>
</comment>
<dbReference type="AlphaFoldDB" id="A0A640KA09"/>
<sequence length="263" mass="29160">MQWTPQRPPRPTLFLSVCQRVTLFFCLLELGPFYARYARLPPSPHASFPYMPARHLVLPSPSRLPLFLTNLSTRACPCIDLPPSPARTPAIQVTITPTPRNRHRLCLSLSLLLFSLHTEDERRRPSIHGKPGRKARRAPAAQRHALQGPEEGGRHGFHEIAERVGRVLGALPRHPDKWKGLRQLHGSRPPHHIRTEPGDQGMDRGPPVHGGGRGVGGVLAARSRVRHARRGWGYSTECGSRFQDPPAEGAAGWQGGCGRSQKT</sequence>
<name>A0A640KA09_LEITA</name>
<feature type="region of interest" description="Disordered" evidence="1">
    <location>
        <begin position="120"/>
        <end position="155"/>
    </location>
</feature>
<evidence type="ECO:0000313" key="2">
    <source>
        <dbReference type="EMBL" id="GET86556.1"/>
    </source>
</evidence>
<reference evidence="2" key="1">
    <citation type="submission" date="2019-11" db="EMBL/GenBank/DDBJ databases">
        <title>Leishmania tarentolae CDS.</title>
        <authorList>
            <person name="Goto Y."/>
            <person name="Yamagishi J."/>
        </authorList>
    </citation>
    <scope>NUCLEOTIDE SEQUENCE [LARGE SCALE GENOMIC DNA]</scope>
    <source>
        <strain evidence="2">Parrot Tar II</strain>
    </source>
</reference>